<dbReference type="GO" id="GO:0140359">
    <property type="term" value="F:ABC-type transporter activity"/>
    <property type="evidence" value="ECO:0007669"/>
    <property type="project" value="InterPro"/>
</dbReference>
<feature type="transmembrane region" description="Helical" evidence="6">
    <location>
        <begin position="230"/>
        <end position="250"/>
    </location>
</feature>
<keyword evidence="4 6" id="KW-1133">Transmembrane helix</keyword>
<dbReference type="PANTHER" id="PTHR43332">
    <property type="entry name" value="INNER MEMBRANE TRANSPORT PERMEASE YADH-RELATED"/>
    <property type="match status" value="1"/>
</dbReference>
<evidence type="ECO:0000313" key="9">
    <source>
        <dbReference type="Proteomes" id="UP001302316"/>
    </source>
</evidence>
<dbReference type="AlphaFoldDB" id="A0AAP6MMD1"/>
<evidence type="ECO:0000256" key="5">
    <source>
        <dbReference type="ARBA" id="ARBA00023136"/>
    </source>
</evidence>
<dbReference type="NCBIfam" id="NF011648">
    <property type="entry name" value="PRK15066.1"/>
    <property type="match status" value="1"/>
</dbReference>
<evidence type="ECO:0000256" key="2">
    <source>
        <dbReference type="ARBA" id="ARBA00007783"/>
    </source>
</evidence>
<protein>
    <recommendedName>
        <fullName evidence="6">Transport permease protein</fullName>
    </recommendedName>
</protein>
<dbReference type="PANTHER" id="PTHR43332:SF2">
    <property type="entry name" value="INNER MEMBRANE TRANSPORT PERMEASE YADH"/>
    <property type="match status" value="1"/>
</dbReference>
<evidence type="ECO:0000313" key="8">
    <source>
        <dbReference type="EMBL" id="MEA5445136.1"/>
    </source>
</evidence>
<dbReference type="InterPro" id="IPR013525">
    <property type="entry name" value="ABC2_TM"/>
</dbReference>
<sequence length="258" mass="28494">MSRRRQNLVGLYTIVHKELTRVLRIWIQTLVPPAITMSLYFVIFGQLIGRRVGEMGGLDFMAWIAPGLIIMAVIQNSYGNVVSSFFGAKFGRHIEEMMVSPLPTSMILAGYVIGGMGRGLLVGLLVALIASLFVPLQVANPLVMAAVVLLTSATFSLAGLINAVFAKKFDDISIIPTFILTPLTYLGGVFYTVELLPGPWRELSLFNPILYMVNLFRYSIFGVSDVRLDIAFVIILAMLIVLYILAFYLLKRGIGLRA</sequence>
<organism evidence="8 9">
    <name type="scientific">Natronospira elongata</name>
    <dbReference type="NCBI Taxonomy" id="3110268"/>
    <lineage>
        <taxon>Bacteria</taxon>
        <taxon>Pseudomonadati</taxon>
        <taxon>Pseudomonadota</taxon>
        <taxon>Gammaproteobacteria</taxon>
        <taxon>Natronospirales</taxon>
        <taxon>Natronospiraceae</taxon>
        <taxon>Natronospira</taxon>
    </lineage>
</organism>
<feature type="transmembrane region" description="Helical" evidence="6">
    <location>
        <begin position="106"/>
        <end position="130"/>
    </location>
</feature>
<gene>
    <name evidence="8" type="ORF">VCB98_04785</name>
</gene>
<feature type="transmembrane region" description="Helical" evidence="6">
    <location>
        <begin position="172"/>
        <end position="193"/>
    </location>
</feature>
<keyword evidence="5 6" id="KW-0472">Membrane</keyword>
<feature type="transmembrane region" description="Helical" evidence="6">
    <location>
        <begin position="142"/>
        <end position="166"/>
    </location>
</feature>
<proteinExistence type="inferred from homology"/>
<comment type="caution">
    <text evidence="8">The sequence shown here is derived from an EMBL/GenBank/DDBJ whole genome shotgun (WGS) entry which is preliminary data.</text>
</comment>
<dbReference type="InterPro" id="IPR047817">
    <property type="entry name" value="ABC2_TM_bact-type"/>
</dbReference>
<dbReference type="EMBL" id="JAYGII010000006">
    <property type="protein sequence ID" value="MEA5445136.1"/>
    <property type="molecule type" value="Genomic_DNA"/>
</dbReference>
<evidence type="ECO:0000256" key="4">
    <source>
        <dbReference type="ARBA" id="ARBA00022989"/>
    </source>
</evidence>
<dbReference type="Pfam" id="PF01061">
    <property type="entry name" value="ABC2_membrane"/>
    <property type="match status" value="1"/>
</dbReference>
<evidence type="ECO:0000256" key="6">
    <source>
        <dbReference type="RuleBase" id="RU361157"/>
    </source>
</evidence>
<dbReference type="PIRSF" id="PIRSF006648">
    <property type="entry name" value="DrrB"/>
    <property type="match status" value="1"/>
</dbReference>
<dbReference type="Proteomes" id="UP001302316">
    <property type="component" value="Unassembled WGS sequence"/>
</dbReference>
<comment type="similarity">
    <text evidence="2 6">Belongs to the ABC-2 integral membrane protein family.</text>
</comment>
<comment type="subcellular location">
    <subcellularLocation>
        <location evidence="6">Cell inner membrane</location>
        <topology evidence="6">Multi-pass membrane protein</topology>
    </subcellularLocation>
    <subcellularLocation>
        <location evidence="1">Membrane</location>
        <topology evidence="1">Multi-pass membrane protein</topology>
    </subcellularLocation>
</comment>
<name>A0AAP6MMD1_9GAMM</name>
<dbReference type="InterPro" id="IPR000412">
    <property type="entry name" value="ABC_2_transport"/>
</dbReference>
<reference evidence="8 9" key="1">
    <citation type="submission" date="2023-12" db="EMBL/GenBank/DDBJ databases">
        <title>Whole-genome sequencing of halo(alkali)philic microorganisms from hypersaline lakes.</title>
        <authorList>
            <person name="Sorokin D.Y."/>
            <person name="Merkel A.Y."/>
            <person name="Messina E."/>
            <person name="Yakimov M."/>
        </authorList>
    </citation>
    <scope>NUCLEOTIDE SEQUENCE [LARGE SCALE GENOMIC DNA]</scope>
    <source>
        <strain evidence="8 9">AB-CW1</strain>
    </source>
</reference>
<dbReference type="PRINTS" id="PR00164">
    <property type="entry name" value="ABC2TRNSPORT"/>
</dbReference>
<keyword evidence="6" id="KW-1003">Cell membrane</keyword>
<keyword evidence="3 6" id="KW-0812">Transmembrane</keyword>
<keyword evidence="6" id="KW-0813">Transport</keyword>
<feature type="domain" description="ABC transmembrane type-2" evidence="7">
    <location>
        <begin position="24"/>
        <end position="253"/>
    </location>
</feature>
<accession>A0AAP6MMD1</accession>
<dbReference type="InterPro" id="IPR052522">
    <property type="entry name" value="ABC-2_transport_permease"/>
</dbReference>
<keyword evidence="9" id="KW-1185">Reference proteome</keyword>
<dbReference type="PROSITE" id="PS51012">
    <property type="entry name" value="ABC_TM2"/>
    <property type="match status" value="1"/>
</dbReference>
<dbReference type="RefSeq" id="WP_346050766.1">
    <property type="nucleotide sequence ID" value="NZ_JAYGII010000006.1"/>
</dbReference>
<evidence type="ECO:0000259" key="7">
    <source>
        <dbReference type="PROSITE" id="PS51012"/>
    </source>
</evidence>
<evidence type="ECO:0000256" key="1">
    <source>
        <dbReference type="ARBA" id="ARBA00004141"/>
    </source>
</evidence>
<evidence type="ECO:0000256" key="3">
    <source>
        <dbReference type="ARBA" id="ARBA00022692"/>
    </source>
</evidence>
<feature type="transmembrane region" description="Helical" evidence="6">
    <location>
        <begin position="25"/>
        <end position="48"/>
    </location>
</feature>
<feature type="transmembrane region" description="Helical" evidence="6">
    <location>
        <begin position="60"/>
        <end position="78"/>
    </location>
</feature>
<dbReference type="GO" id="GO:0043190">
    <property type="term" value="C:ATP-binding cassette (ABC) transporter complex"/>
    <property type="evidence" value="ECO:0007669"/>
    <property type="project" value="InterPro"/>
</dbReference>